<accession>A0A6J4HBP3</accession>
<sequence length="234" mass="24626">MTMTSPVTKLTKDVGTTIKPGPMVVAHPDQVVTDADLKAMSGTTGLNGPFLADLLGSFATHENMGVNLFRTLRAVSANPMLQTSYTKFEADAVVAVEAYETLITALGGRPKYISPPGRMTEGLDSKMIESLQGSGSADPMTVELKGVEMALLAATMCVSNVALLTRIAEGLDEGPAKTAMETAVTALYGPAEQHLEWAAKTQQTLVLTQVKSRLAQQAGAVMETVAGKIKDVLT</sequence>
<protein>
    <submittedName>
        <fullName evidence="1">Uncharacterized protein</fullName>
    </submittedName>
</protein>
<gene>
    <name evidence="1" type="ORF">AVDCRST_MAG50-289</name>
</gene>
<dbReference type="EMBL" id="CADCTF010000018">
    <property type="protein sequence ID" value="CAA9216989.1"/>
    <property type="molecule type" value="Genomic_DNA"/>
</dbReference>
<evidence type="ECO:0000313" key="1">
    <source>
        <dbReference type="EMBL" id="CAA9216989.1"/>
    </source>
</evidence>
<organism evidence="1">
    <name type="scientific">uncultured Acidimicrobiales bacterium</name>
    <dbReference type="NCBI Taxonomy" id="310071"/>
    <lineage>
        <taxon>Bacteria</taxon>
        <taxon>Bacillati</taxon>
        <taxon>Actinomycetota</taxon>
        <taxon>Acidimicrobiia</taxon>
        <taxon>Acidimicrobiales</taxon>
        <taxon>environmental samples</taxon>
    </lineage>
</organism>
<name>A0A6J4HBP3_9ACTN</name>
<reference evidence="1" key="1">
    <citation type="submission" date="2020-02" db="EMBL/GenBank/DDBJ databases">
        <authorList>
            <person name="Meier V. D."/>
        </authorList>
    </citation>
    <scope>NUCLEOTIDE SEQUENCE</scope>
    <source>
        <strain evidence="1">AVDCRST_MAG50</strain>
    </source>
</reference>
<proteinExistence type="predicted"/>
<dbReference type="AlphaFoldDB" id="A0A6J4HBP3"/>